<proteinExistence type="inferred from homology"/>
<evidence type="ECO:0000256" key="1">
    <source>
        <dbReference type="ARBA" id="ARBA00007148"/>
    </source>
</evidence>
<dbReference type="EMBL" id="AJVK01017465">
    <property type="status" value="NOT_ANNOTATED_CDS"/>
    <property type="molecule type" value="Genomic_DNA"/>
</dbReference>
<dbReference type="GO" id="GO:0005829">
    <property type="term" value="C:cytosol"/>
    <property type="evidence" value="ECO:0007669"/>
    <property type="project" value="TreeGrafter"/>
</dbReference>
<keyword evidence="4" id="KW-1185">Reference proteome</keyword>
<evidence type="ECO:0000313" key="3">
    <source>
        <dbReference type="EnsemblMetazoa" id="PPAI009977-PA"/>
    </source>
</evidence>
<dbReference type="GO" id="GO:0032691">
    <property type="term" value="P:negative regulation of interleukin-1 beta production"/>
    <property type="evidence" value="ECO:0007669"/>
    <property type="project" value="UniProtKB-ARBA"/>
</dbReference>
<dbReference type="VEuPathDB" id="VectorBase:PPAI009977"/>
<comment type="similarity">
    <text evidence="1">Belongs to the GLTP family.</text>
</comment>
<reference evidence="3" key="1">
    <citation type="submission" date="2022-08" db="UniProtKB">
        <authorList>
            <consortium name="EnsemblMetazoa"/>
        </authorList>
    </citation>
    <scope>IDENTIFICATION</scope>
    <source>
        <strain evidence="3">Israel</strain>
    </source>
</reference>
<dbReference type="SUPFAM" id="SSF110004">
    <property type="entry name" value="Glycolipid transfer protein, GLTP"/>
    <property type="match status" value="1"/>
</dbReference>
<sequence length="218" mass="24980">MGSEDKFCLTVCEGYFAQCLEGQEDDVLMDPYLNGYKELNKFFQLLGKVFGFVSSDVKSKVEILEELKTKEGKENFKSFQKMIAYEKDSGLLEKKDYVSGCRTLLRLHRGLAYVLFFQLKDFIREFLRQLGTLSPDDKTGTCCQNAYNATLANFHPWLIRKGVSVAVYGLPTRDQLLDRVCKDKEAAVEALPRTLEILKQVYDRTQSMYTAHDLHGLP</sequence>
<dbReference type="GO" id="GO:1902388">
    <property type="term" value="F:ceramide 1-phosphate transfer activity"/>
    <property type="evidence" value="ECO:0007669"/>
    <property type="project" value="TreeGrafter"/>
</dbReference>
<dbReference type="GO" id="GO:0016020">
    <property type="term" value="C:membrane"/>
    <property type="evidence" value="ECO:0007669"/>
    <property type="project" value="TreeGrafter"/>
</dbReference>
<dbReference type="AlphaFoldDB" id="A0A1B0DND2"/>
<dbReference type="PANTHER" id="PTHR10219">
    <property type="entry name" value="GLYCOLIPID TRANSFER PROTEIN-RELATED"/>
    <property type="match status" value="1"/>
</dbReference>
<evidence type="ECO:0000313" key="4">
    <source>
        <dbReference type="Proteomes" id="UP000092462"/>
    </source>
</evidence>
<accession>A0A1B0DND2</accession>
<dbReference type="Gene3D" id="1.10.3520.10">
    <property type="entry name" value="Glycolipid transfer protein"/>
    <property type="match status" value="1"/>
</dbReference>
<dbReference type="InterPro" id="IPR036497">
    <property type="entry name" value="GLTP_sf"/>
</dbReference>
<dbReference type="VEuPathDB" id="VectorBase:PPAPM1_010939"/>
<organism evidence="3 4">
    <name type="scientific">Phlebotomus papatasi</name>
    <name type="common">Sandfly</name>
    <dbReference type="NCBI Taxonomy" id="29031"/>
    <lineage>
        <taxon>Eukaryota</taxon>
        <taxon>Metazoa</taxon>
        <taxon>Ecdysozoa</taxon>
        <taxon>Arthropoda</taxon>
        <taxon>Hexapoda</taxon>
        <taxon>Insecta</taxon>
        <taxon>Pterygota</taxon>
        <taxon>Neoptera</taxon>
        <taxon>Endopterygota</taxon>
        <taxon>Diptera</taxon>
        <taxon>Nematocera</taxon>
        <taxon>Psychodoidea</taxon>
        <taxon>Psychodidae</taxon>
        <taxon>Phlebotomus</taxon>
        <taxon>Phlebotomus</taxon>
    </lineage>
</organism>
<protein>
    <recommendedName>
        <fullName evidence="2">Glycolipid transfer protein domain-containing protein</fullName>
    </recommendedName>
</protein>
<dbReference type="GO" id="GO:1902387">
    <property type="term" value="F:ceramide 1-phosphate binding"/>
    <property type="evidence" value="ECO:0007669"/>
    <property type="project" value="TreeGrafter"/>
</dbReference>
<dbReference type="EnsemblMetazoa" id="PPAI009977-RA">
    <property type="protein sequence ID" value="PPAI009977-PA"/>
    <property type="gene ID" value="PPAI009977"/>
</dbReference>
<name>A0A1B0DND2_PHLPP</name>
<evidence type="ECO:0000259" key="2">
    <source>
        <dbReference type="Pfam" id="PF08718"/>
    </source>
</evidence>
<dbReference type="Proteomes" id="UP000092462">
    <property type="component" value="Unassembled WGS sequence"/>
</dbReference>
<dbReference type="PANTHER" id="PTHR10219:SF43">
    <property type="entry name" value="GLYCOLIPID TRANSFER PROTEIN DOMAIN-CONTAINING PROTEIN"/>
    <property type="match status" value="1"/>
</dbReference>
<dbReference type="FunFam" id="1.10.3520.10:FF:000002">
    <property type="entry name" value="Ceramide-1-phosphate transfer protein"/>
    <property type="match status" value="1"/>
</dbReference>
<feature type="domain" description="Glycolipid transfer protein" evidence="2">
    <location>
        <begin position="28"/>
        <end position="181"/>
    </location>
</feature>
<dbReference type="Pfam" id="PF08718">
    <property type="entry name" value="GLTP"/>
    <property type="match status" value="1"/>
</dbReference>
<dbReference type="InterPro" id="IPR014830">
    <property type="entry name" value="Glycolipid_transfer_prot_dom"/>
</dbReference>